<feature type="transmembrane region" description="Helical" evidence="1">
    <location>
        <begin position="20"/>
        <end position="39"/>
    </location>
</feature>
<keyword evidence="4" id="KW-1185">Reference proteome</keyword>
<name>A0A4P7C3F4_9GAMM</name>
<keyword evidence="1" id="KW-0812">Transmembrane</keyword>
<dbReference type="InterPro" id="IPR013362">
    <property type="entry name" value="Pilus_4_PilV"/>
</dbReference>
<accession>A0A4P7C3F4</accession>
<dbReference type="RefSeq" id="WP_134359518.1">
    <property type="nucleotide sequence ID" value="NZ_CP038033.1"/>
</dbReference>
<dbReference type="NCBIfam" id="TIGR02532">
    <property type="entry name" value="IV_pilin_GFxxxE"/>
    <property type="match status" value="1"/>
</dbReference>
<protein>
    <submittedName>
        <fullName evidence="3">Type IV pilus modification protein PilV</fullName>
    </submittedName>
</protein>
<dbReference type="InterPro" id="IPR012902">
    <property type="entry name" value="N_methyl_site"/>
</dbReference>
<evidence type="ECO:0000256" key="1">
    <source>
        <dbReference type="SAM" id="Phobius"/>
    </source>
</evidence>
<dbReference type="KEGG" id="nwr:E3U44_18525"/>
<proteinExistence type="predicted"/>
<dbReference type="InterPro" id="IPR054402">
    <property type="entry name" value="Tt1218-like_dom"/>
</dbReference>
<dbReference type="Proteomes" id="UP000294325">
    <property type="component" value="Chromosome"/>
</dbReference>
<dbReference type="OrthoDB" id="8547299at2"/>
<organism evidence="3 4">
    <name type="scientific">Nitrosococcus wardiae</name>
    <dbReference type="NCBI Taxonomy" id="1814290"/>
    <lineage>
        <taxon>Bacteria</taxon>
        <taxon>Pseudomonadati</taxon>
        <taxon>Pseudomonadota</taxon>
        <taxon>Gammaproteobacteria</taxon>
        <taxon>Chromatiales</taxon>
        <taxon>Chromatiaceae</taxon>
        <taxon>Nitrosococcus</taxon>
    </lineage>
</organism>
<reference evidence="3 4" key="1">
    <citation type="submission" date="2019-03" db="EMBL/GenBank/DDBJ databases">
        <title>The genome sequence of Nitrosococcus wardiae strain D1FHST reveals the archetypal metabolic capacity of ammonia-oxidizing Gammaproteobacteria.</title>
        <authorList>
            <person name="Wang L."/>
            <person name="Lim C.K."/>
            <person name="Hanson T.E."/>
            <person name="Dang H."/>
            <person name="Klotz M.G."/>
        </authorList>
    </citation>
    <scope>NUCLEOTIDE SEQUENCE [LARGE SCALE GENOMIC DNA]</scope>
    <source>
        <strain evidence="3 4">D1FHS</strain>
    </source>
</reference>
<keyword evidence="1" id="KW-1133">Transmembrane helix</keyword>
<dbReference type="NCBIfam" id="TIGR02523">
    <property type="entry name" value="type_IV_pilV"/>
    <property type="match status" value="1"/>
</dbReference>
<keyword evidence="1" id="KW-0472">Membrane</keyword>
<evidence type="ECO:0000259" key="2">
    <source>
        <dbReference type="Pfam" id="PF22150"/>
    </source>
</evidence>
<sequence length="162" mass="17285">MKHYSAPIRLQPHAKGYSLLEVLISVVILSIGLLGLAGLQATGLRNNHSAYLRSQATLLAYDIFDRMRANRTAALNGSYNLAIDATPATPPKDCTAVNCVATELAAYDLNDWIQNLTTALPAGDGQVSQPAAATPSVVTVTVQWDDTRGVGDPKQFSMSTEL</sequence>
<dbReference type="AlphaFoldDB" id="A0A4P7C3F4"/>
<evidence type="ECO:0000313" key="3">
    <source>
        <dbReference type="EMBL" id="QBQ56270.1"/>
    </source>
</evidence>
<dbReference type="EMBL" id="CP038033">
    <property type="protein sequence ID" value="QBQ56270.1"/>
    <property type="molecule type" value="Genomic_DNA"/>
</dbReference>
<dbReference type="Pfam" id="PF22150">
    <property type="entry name" value="Tt1218-like"/>
    <property type="match status" value="1"/>
</dbReference>
<gene>
    <name evidence="3" type="primary">pilV</name>
    <name evidence="3" type="ORF">E3U44_18525</name>
</gene>
<dbReference type="Pfam" id="PF07963">
    <property type="entry name" value="N_methyl"/>
    <property type="match status" value="1"/>
</dbReference>
<evidence type="ECO:0000313" key="4">
    <source>
        <dbReference type="Proteomes" id="UP000294325"/>
    </source>
</evidence>
<feature type="domain" description="Type IV pilin Tt1218-like" evidence="2">
    <location>
        <begin position="39"/>
        <end position="109"/>
    </location>
</feature>